<dbReference type="EMBL" id="JAELXN010000065">
    <property type="protein sequence ID" value="MBJ6597478.1"/>
    <property type="molecule type" value="Genomic_DNA"/>
</dbReference>
<accession>A0A8I1KDV2</accession>
<dbReference type="RefSeq" id="WP_199028933.1">
    <property type="nucleotide sequence ID" value="NZ_JAELXN010000065.1"/>
</dbReference>
<evidence type="ECO:0000256" key="1">
    <source>
        <dbReference type="SAM" id="MobiDB-lite"/>
    </source>
</evidence>
<proteinExistence type="predicted"/>
<reference evidence="2" key="1">
    <citation type="submission" date="2020-12" db="EMBL/GenBank/DDBJ databases">
        <title>Molecular epidemiology of VIM- metallo-b-lactamase-producing Enterobacter cloacae complex isolated in France between 2015 and 2018.</title>
        <authorList>
            <person name="Emeraud C."/>
            <person name="Petit C."/>
            <person name="Bonnin R."/>
            <person name="Naas T."/>
            <person name="Dortet L."/>
        </authorList>
    </citation>
    <scope>NUCLEOTIDE SEQUENCE</scope>
    <source>
        <strain evidence="2">170C2</strain>
    </source>
</reference>
<comment type="caution">
    <text evidence="2">The sequence shown here is derived from an EMBL/GenBank/DDBJ whole genome shotgun (WGS) entry which is preliminary data.</text>
</comment>
<gene>
    <name evidence="2" type="ORF">JGT27_17440</name>
</gene>
<evidence type="ECO:0000313" key="3">
    <source>
        <dbReference type="Proteomes" id="UP000641429"/>
    </source>
</evidence>
<sequence length="84" mass="9520">MNHLEFIEKNVREQLIKQGFSSSVAQGGAWQALDLYKRMSQASKKGAIFDDVLRHAKAWADKQVSKAEVTRRKRTSPKDQGGLF</sequence>
<dbReference type="AlphaFoldDB" id="A0A8I1KDV2"/>
<evidence type="ECO:0000313" key="2">
    <source>
        <dbReference type="EMBL" id="MBJ6597478.1"/>
    </source>
</evidence>
<dbReference type="Proteomes" id="UP000641429">
    <property type="component" value="Unassembled WGS sequence"/>
</dbReference>
<name>A0A8I1KDV2_ENTAS</name>
<feature type="region of interest" description="Disordered" evidence="1">
    <location>
        <begin position="65"/>
        <end position="84"/>
    </location>
</feature>
<organism evidence="2 3">
    <name type="scientific">Enterobacter asburiae</name>
    <dbReference type="NCBI Taxonomy" id="61645"/>
    <lineage>
        <taxon>Bacteria</taxon>
        <taxon>Pseudomonadati</taxon>
        <taxon>Pseudomonadota</taxon>
        <taxon>Gammaproteobacteria</taxon>
        <taxon>Enterobacterales</taxon>
        <taxon>Enterobacteriaceae</taxon>
        <taxon>Enterobacter</taxon>
        <taxon>Enterobacter cloacae complex</taxon>
    </lineage>
</organism>
<protein>
    <submittedName>
        <fullName evidence="2">Uncharacterized protein</fullName>
    </submittedName>
</protein>